<dbReference type="InterPro" id="IPR022559">
    <property type="entry name" value="SUP-1-like"/>
</dbReference>
<organism evidence="2 3">
    <name type="scientific">Pristionchus mayeri</name>
    <dbReference type="NCBI Taxonomy" id="1317129"/>
    <lineage>
        <taxon>Eukaryota</taxon>
        <taxon>Metazoa</taxon>
        <taxon>Ecdysozoa</taxon>
        <taxon>Nematoda</taxon>
        <taxon>Chromadorea</taxon>
        <taxon>Rhabditida</taxon>
        <taxon>Rhabditina</taxon>
        <taxon>Diplogasteromorpha</taxon>
        <taxon>Diplogasteroidea</taxon>
        <taxon>Neodiplogasteridae</taxon>
        <taxon>Pristionchus</taxon>
    </lineage>
</organism>
<dbReference type="Proteomes" id="UP001328107">
    <property type="component" value="Unassembled WGS sequence"/>
</dbReference>
<name>A0AAN5CS07_9BILA</name>
<dbReference type="PANTHER" id="PTHR34149:SF2">
    <property type="entry name" value="PROTEIN CBG11905"/>
    <property type="match status" value="1"/>
</dbReference>
<keyword evidence="1" id="KW-1133">Transmembrane helix</keyword>
<reference evidence="3" key="1">
    <citation type="submission" date="2022-10" db="EMBL/GenBank/DDBJ databases">
        <title>Genome assembly of Pristionchus species.</title>
        <authorList>
            <person name="Yoshida K."/>
            <person name="Sommer R.J."/>
        </authorList>
    </citation>
    <scope>NUCLEOTIDE SEQUENCE [LARGE SCALE GENOMIC DNA]</scope>
    <source>
        <strain evidence="3">RS5460</strain>
    </source>
</reference>
<keyword evidence="1" id="KW-0812">Transmembrane</keyword>
<feature type="non-terminal residue" evidence="2">
    <location>
        <position position="1"/>
    </location>
</feature>
<keyword evidence="1" id="KW-0472">Membrane</keyword>
<dbReference type="PANTHER" id="PTHR34149">
    <property type="entry name" value="PROTEIN CBG11905-RELATED"/>
    <property type="match status" value="1"/>
</dbReference>
<accession>A0AAN5CS07</accession>
<keyword evidence="3" id="KW-1185">Reference proteome</keyword>
<sequence>LHPSQTGRSSSLSKRLCFESAPFPSFKTMSSYSSPQEADSIGFQSFYSQYLQQRVTPKCFENGPQCVTTILYYHECCEDDCCARAQPMVKVIVFVLAIGLVLILTVKAFRTLSQVRKVRRNKSKVASLLPNYEEISEKKPHVVIQCW</sequence>
<proteinExistence type="predicted"/>
<dbReference type="EMBL" id="BTRK01000004">
    <property type="protein sequence ID" value="GMR49314.1"/>
    <property type="molecule type" value="Genomic_DNA"/>
</dbReference>
<dbReference type="AlphaFoldDB" id="A0AAN5CS07"/>
<evidence type="ECO:0000313" key="2">
    <source>
        <dbReference type="EMBL" id="GMR49314.1"/>
    </source>
</evidence>
<evidence type="ECO:0000313" key="3">
    <source>
        <dbReference type="Proteomes" id="UP001328107"/>
    </source>
</evidence>
<evidence type="ECO:0000256" key="1">
    <source>
        <dbReference type="SAM" id="Phobius"/>
    </source>
</evidence>
<comment type="caution">
    <text evidence="2">The sequence shown here is derived from an EMBL/GenBank/DDBJ whole genome shotgun (WGS) entry which is preliminary data.</text>
</comment>
<gene>
    <name evidence="2" type="ORF">PMAYCL1PPCAC_19509</name>
</gene>
<protein>
    <submittedName>
        <fullName evidence="2">Uncharacterized protein</fullName>
    </submittedName>
</protein>
<feature type="transmembrane region" description="Helical" evidence="1">
    <location>
        <begin position="91"/>
        <end position="109"/>
    </location>
</feature>